<dbReference type="InterPro" id="IPR005674">
    <property type="entry name" value="CocE/Ser_esterase"/>
</dbReference>
<evidence type="ECO:0000313" key="4">
    <source>
        <dbReference type="Proteomes" id="UP001589587"/>
    </source>
</evidence>
<dbReference type="Gene3D" id="3.40.50.1820">
    <property type="entry name" value="alpha/beta hydrolase"/>
    <property type="match status" value="1"/>
</dbReference>
<protein>
    <submittedName>
        <fullName evidence="3">CocE/NonD family hydrolase</fullName>
    </submittedName>
</protein>
<dbReference type="Gene3D" id="2.60.120.260">
    <property type="entry name" value="Galactose-binding domain-like"/>
    <property type="match status" value="1"/>
</dbReference>
<sequence length="476" mass="51499">MISLGVEVPAADGSLLATDVLLPSESSPRGLIVIRTPYGRGWHLAEGIEWRSRGIAFLCQDVRGRHDSTGSWEPYVHEREDGAALAEWLKDQPWTPKCVIASGASYAAGTAWAFAAETNSADWSFRVDGVVSKVPTIGSDRVKRDPSGILLLAEHLAWWGEHGDSSSSREGFIPELMRSDSALLEHLPVQSMIEKGGLTSDSPGWVTPINRARERQPYGSDDLVSADDLSELDVAGLHIGGWDDAMIRETLRHYASVERGPQSLIVGPWAHDLRPGMVGETSFGHLQVEWMESIFSARPVTINRVFDRGAGEWSTEPYVMGANRVRLEPDPGTAPFSFTHHADEGRNDCVVWTFDMEVECVLSGTPSAELTVHSPEGEADWIVELSIVDSAGVSRSIARGAGVSLCSGTVTIDLDPVLHTLRPGDVLSLQIAGSDFPRLARNLGDGDRYRGTRCTALHQSFSGSLTLPILGGTGGE</sequence>
<comment type="caution">
    <text evidence="3">The sequence shown here is derived from an EMBL/GenBank/DDBJ whole genome shotgun (WGS) entry which is preliminary data.</text>
</comment>
<dbReference type="NCBIfam" id="TIGR00976">
    <property type="entry name" value="CocE_NonD"/>
    <property type="match status" value="1"/>
</dbReference>
<dbReference type="SMART" id="SM00939">
    <property type="entry name" value="PepX_C"/>
    <property type="match status" value="1"/>
</dbReference>
<dbReference type="RefSeq" id="WP_350489596.1">
    <property type="nucleotide sequence ID" value="NZ_JBHMAS010000085.1"/>
</dbReference>
<dbReference type="InterPro" id="IPR013736">
    <property type="entry name" value="Xaa-Pro_dipept_C"/>
</dbReference>
<dbReference type="InterPro" id="IPR000383">
    <property type="entry name" value="Xaa-Pro-like_dom"/>
</dbReference>
<name>A0ABV5XP59_9NOCA</name>
<dbReference type="EMBL" id="JBHMAS010000085">
    <property type="protein sequence ID" value="MFB9784206.1"/>
    <property type="molecule type" value="Genomic_DNA"/>
</dbReference>
<dbReference type="Pfam" id="PF02129">
    <property type="entry name" value="Peptidase_S15"/>
    <property type="match status" value="1"/>
</dbReference>
<dbReference type="Pfam" id="PF08530">
    <property type="entry name" value="PepX_C"/>
    <property type="match status" value="1"/>
</dbReference>
<evidence type="ECO:0000259" key="2">
    <source>
        <dbReference type="SMART" id="SM00939"/>
    </source>
</evidence>
<reference evidence="3 4" key="1">
    <citation type="submission" date="2024-09" db="EMBL/GenBank/DDBJ databases">
        <authorList>
            <person name="Sun Q."/>
            <person name="Mori K."/>
        </authorList>
    </citation>
    <scope>NUCLEOTIDE SEQUENCE [LARGE SCALE GENOMIC DNA]</scope>
    <source>
        <strain evidence="3 4">JCM 11411</strain>
    </source>
</reference>
<accession>A0ABV5XP59</accession>
<feature type="domain" description="Xaa-Pro dipeptidyl-peptidase C-terminal" evidence="2">
    <location>
        <begin position="288"/>
        <end position="467"/>
    </location>
</feature>
<proteinExistence type="predicted"/>
<evidence type="ECO:0000256" key="1">
    <source>
        <dbReference type="ARBA" id="ARBA00022801"/>
    </source>
</evidence>
<dbReference type="Proteomes" id="UP001589587">
    <property type="component" value="Unassembled WGS sequence"/>
</dbReference>
<keyword evidence="1 3" id="KW-0378">Hydrolase</keyword>
<organism evidence="3 4">
    <name type="scientific">Rhodococcus baikonurensis</name>
    <dbReference type="NCBI Taxonomy" id="172041"/>
    <lineage>
        <taxon>Bacteria</taxon>
        <taxon>Bacillati</taxon>
        <taxon>Actinomycetota</taxon>
        <taxon>Actinomycetes</taxon>
        <taxon>Mycobacteriales</taxon>
        <taxon>Nocardiaceae</taxon>
        <taxon>Rhodococcus</taxon>
        <taxon>Rhodococcus erythropolis group</taxon>
    </lineage>
</organism>
<dbReference type="SUPFAM" id="SSF49785">
    <property type="entry name" value="Galactose-binding domain-like"/>
    <property type="match status" value="1"/>
</dbReference>
<dbReference type="InterPro" id="IPR008979">
    <property type="entry name" value="Galactose-bd-like_sf"/>
</dbReference>
<dbReference type="SUPFAM" id="SSF53474">
    <property type="entry name" value="alpha/beta-Hydrolases"/>
    <property type="match status" value="1"/>
</dbReference>
<dbReference type="GO" id="GO:0016787">
    <property type="term" value="F:hydrolase activity"/>
    <property type="evidence" value="ECO:0007669"/>
    <property type="project" value="UniProtKB-KW"/>
</dbReference>
<dbReference type="InterPro" id="IPR029058">
    <property type="entry name" value="AB_hydrolase_fold"/>
</dbReference>
<evidence type="ECO:0000313" key="3">
    <source>
        <dbReference type="EMBL" id="MFB9784206.1"/>
    </source>
</evidence>
<keyword evidence="4" id="KW-1185">Reference proteome</keyword>
<gene>
    <name evidence="3" type="ORF">ACFFQ6_31365</name>
</gene>